<accession>A0AAE1C800</accession>
<dbReference type="EMBL" id="JAULSO010000005">
    <property type="protein sequence ID" value="KAK3682245.1"/>
    <property type="molecule type" value="Genomic_DNA"/>
</dbReference>
<evidence type="ECO:0000256" key="1">
    <source>
        <dbReference type="SAM" id="MobiDB-lite"/>
    </source>
</evidence>
<feature type="region of interest" description="Disordered" evidence="1">
    <location>
        <begin position="280"/>
        <end position="319"/>
    </location>
</feature>
<dbReference type="Proteomes" id="UP001270362">
    <property type="component" value="Unassembled WGS sequence"/>
</dbReference>
<dbReference type="AlphaFoldDB" id="A0AAE1C800"/>
<feature type="compositionally biased region" description="Basic and acidic residues" evidence="1">
    <location>
        <begin position="303"/>
        <end position="319"/>
    </location>
</feature>
<keyword evidence="3" id="KW-1185">Reference proteome</keyword>
<organism evidence="2 3">
    <name type="scientific">Podospora appendiculata</name>
    <dbReference type="NCBI Taxonomy" id="314037"/>
    <lineage>
        <taxon>Eukaryota</taxon>
        <taxon>Fungi</taxon>
        <taxon>Dikarya</taxon>
        <taxon>Ascomycota</taxon>
        <taxon>Pezizomycotina</taxon>
        <taxon>Sordariomycetes</taxon>
        <taxon>Sordariomycetidae</taxon>
        <taxon>Sordariales</taxon>
        <taxon>Podosporaceae</taxon>
        <taxon>Podospora</taxon>
    </lineage>
</organism>
<proteinExistence type="predicted"/>
<evidence type="ECO:0000313" key="3">
    <source>
        <dbReference type="Proteomes" id="UP001270362"/>
    </source>
</evidence>
<protein>
    <submittedName>
        <fullName evidence="2">Uncharacterized protein</fullName>
    </submittedName>
</protein>
<feature type="compositionally biased region" description="Basic residues" evidence="1">
    <location>
        <begin position="107"/>
        <end position="118"/>
    </location>
</feature>
<gene>
    <name evidence="2" type="ORF">B0T22DRAFT_279407</name>
</gene>
<feature type="compositionally biased region" description="Basic and acidic residues" evidence="1">
    <location>
        <begin position="119"/>
        <end position="133"/>
    </location>
</feature>
<feature type="region of interest" description="Disordered" evidence="1">
    <location>
        <begin position="76"/>
        <end position="242"/>
    </location>
</feature>
<reference evidence="2" key="2">
    <citation type="submission" date="2023-06" db="EMBL/GenBank/DDBJ databases">
        <authorList>
            <consortium name="Lawrence Berkeley National Laboratory"/>
            <person name="Haridas S."/>
            <person name="Hensen N."/>
            <person name="Bonometti L."/>
            <person name="Westerberg I."/>
            <person name="Brannstrom I.O."/>
            <person name="Guillou S."/>
            <person name="Cros-Aarteil S."/>
            <person name="Calhoun S."/>
            <person name="Kuo A."/>
            <person name="Mondo S."/>
            <person name="Pangilinan J."/>
            <person name="Riley R."/>
            <person name="Labutti K."/>
            <person name="Andreopoulos B."/>
            <person name="Lipzen A."/>
            <person name="Chen C."/>
            <person name="Yanf M."/>
            <person name="Daum C."/>
            <person name="Ng V."/>
            <person name="Clum A."/>
            <person name="Steindorff A."/>
            <person name="Ohm R."/>
            <person name="Martin F."/>
            <person name="Silar P."/>
            <person name="Natvig D."/>
            <person name="Lalanne C."/>
            <person name="Gautier V."/>
            <person name="Ament-Velasquez S.L."/>
            <person name="Kruys A."/>
            <person name="Hutchinson M.I."/>
            <person name="Powell A.J."/>
            <person name="Barry K."/>
            <person name="Miller A.N."/>
            <person name="Grigoriev I.V."/>
            <person name="Debuchy R."/>
            <person name="Gladieux P."/>
            <person name="Thoren M.H."/>
            <person name="Johannesson H."/>
        </authorList>
    </citation>
    <scope>NUCLEOTIDE SEQUENCE</scope>
    <source>
        <strain evidence="2">CBS 314.62</strain>
    </source>
</reference>
<feature type="compositionally biased region" description="Basic and acidic residues" evidence="1">
    <location>
        <begin position="372"/>
        <end position="397"/>
    </location>
</feature>
<name>A0AAE1C800_9PEZI</name>
<feature type="region of interest" description="Disordered" evidence="1">
    <location>
        <begin position="372"/>
        <end position="401"/>
    </location>
</feature>
<comment type="caution">
    <text evidence="2">The sequence shown here is derived from an EMBL/GenBank/DDBJ whole genome shotgun (WGS) entry which is preliminary data.</text>
</comment>
<reference evidence="2" key="1">
    <citation type="journal article" date="2023" name="Mol. Phylogenet. Evol.">
        <title>Genome-scale phylogeny and comparative genomics of the fungal order Sordariales.</title>
        <authorList>
            <person name="Hensen N."/>
            <person name="Bonometti L."/>
            <person name="Westerberg I."/>
            <person name="Brannstrom I.O."/>
            <person name="Guillou S."/>
            <person name="Cros-Aarteil S."/>
            <person name="Calhoun S."/>
            <person name="Haridas S."/>
            <person name="Kuo A."/>
            <person name="Mondo S."/>
            <person name="Pangilinan J."/>
            <person name="Riley R."/>
            <person name="LaButti K."/>
            <person name="Andreopoulos B."/>
            <person name="Lipzen A."/>
            <person name="Chen C."/>
            <person name="Yan M."/>
            <person name="Daum C."/>
            <person name="Ng V."/>
            <person name="Clum A."/>
            <person name="Steindorff A."/>
            <person name="Ohm R.A."/>
            <person name="Martin F."/>
            <person name="Silar P."/>
            <person name="Natvig D.O."/>
            <person name="Lalanne C."/>
            <person name="Gautier V."/>
            <person name="Ament-Velasquez S.L."/>
            <person name="Kruys A."/>
            <person name="Hutchinson M.I."/>
            <person name="Powell A.J."/>
            <person name="Barry K."/>
            <person name="Miller A.N."/>
            <person name="Grigoriev I.V."/>
            <person name="Debuchy R."/>
            <person name="Gladieux P."/>
            <person name="Hiltunen Thoren M."/>
            <person name="Johannesson H."/>
        </authorList>
    </citation>
    <scope>NUCLEOTIDE SEQUENCE</scope>
    <source>
        <strain evidence="2">CBS 314.62</strain>
    </source>
</reference>
<feature type="compositionally biased region" description="Basic and acidic residues" evidence="1">
    <location>
        <begin position="153"/>
        <end position="162"/>
    </location>
</feature>
<evidence type="ECO:0000313" key="2">
    <source>
        <dbReference type="EMBL" id="KAK3682245.1"/>
    </source>
</evidence>
<sequence>MCLKKIYFNTYADGSQEFSEKTYTCRKGQMCLDPEVRTYNRSFPFSKMGEADLNMPIGIPERNPLPYYPMHLPPLPPSPRMSKSPSPSSRHDTGVYVNGVKVIDTHKPRKHHKHSSKHHAADHPRDRHERDPPSPRPLKRSSTMPREYVVIDQQERPPRTINHDYSQGIPIGPIHLAPGLSRRHSNRDHDRETNPHLGHYSYRQHSKDPQGFVVIDDEKEQRQQRRERRRKMTAEYPDFDVLSSSGSGAIDAVYTAPPPSAPAPPVPPKYTPIRRSSTIVHRHDSKSDPANLLGTSPSKSKHLRWEDEARVKREKRERQNAEIANRPIQPDGLLDPPLKGILKPSSTFPIQPSDDADVHELRRAMDRLAVPDMRRRDPDDDMTERLRGRFDGEVDRERKRRSKVWLSGGRYEYL</sequence>